<dbReference type="AlphaFoldDB" id="A0AAV2H5E0"/>
<dbReference type="EMBL" id="CAXITT010000039">
    <property type="protein sequence ID" value="CAL1528875.1"/>
    <property type="molecule type" value="Genomic_DNA"/>
</dbReference>
<reference evidence="2 3" key="1">
    <citation type="submission" date="2024-04" db="EMBL/GenBank/DDBJ databases">
        <authorList>
            <consortium name="Genoscope - CEA"/>
            <person name="William W."/>
        </authorList>
    </citation>
    <scope>NUCLEOTIDE SEQUENCE [LARGE SCALE GENOMIC DNA]</scope>
</reference>
<feature type="compositionally biased region" description="Polar residues" evidence="1">
    <location>
        <begin position="130"/>
        <end position="139"/>
    </location>
</feature>
<comment type="caution">
    <text evidence="2">The sequence shown here is derived from an EMBL/GenBank/DDBJ whole genome shotgun (WGS) entry which is preliminary data.</text>
</comment>
<feature type="non-terminal residue" evidence="2">
    <location>
        <position position="170"/>
    </location>
</feature>
<dbReference type="Proteomes" id="UP001497497">
    <property type="component" value="Unassembled WGS sequence"/>
</dbReference>
<organism evidence="2 3">
    <name type="scientific">Lymnaea stagnalis</name>
    <name type="common">Great pond snail</name>
    <name type="synonym">Helix stagnalis</name>
    <dbReference type="NCBI Taxonomy" id="6523"/>
    <lineage>
        <taxon>Eukaryota</taxon>
        <taxon>Metazoa</taxon>
        <taxon>Spiralia</taxon>
        <taxon>Lophotrochozoa</taxon>
        <taxon>Mollusca</taxon>
        <taxon>Gastropoda</taxon>
        <taxon>Heterobranchia</taxon>
        <taxon>Euthyneura</taxon>
        <taxon>Panpulmonata</taxon>
        <taxon>Hygrophila</taxon>
        <taxon>Lymnaeoidea</taxon>
        <taxon>Lymnaeidae</taxon>
        <taxon>Lymnaea</taxon>
    </lineage>
</organism>
<name>A0AAV2H5E0_LYMST</name>
<feature type="compositionally biased region" description="Polar residues" evidence="1">
    <location>
        <begin position="11"/>
        <end position="20"/>
    </location>
</feature>
<evidence type="ECO:0000313" key="3">
    <source>
        <dbReference type="Proteomes" id="UP001497497"/>
    </source>
</evidence>
<feature type="compositionally biased region" description="Pro residues" evidence="1">
    <location>
        <begin position="144"/>
        <end position="155"/>
    </location>
</feature>
<gene>
    <name evidence="2" type="ORF">GSLYS_00003045001</name>
</gene>
<protein>
    <submittedName>
        <fullName evidence="2">Uncharacterized protein</fullName>
    </submittedName>
</protein>
<evidence type="ECO:0000256" key="1">
    <source>
        <dbReference type="SAM" id="MobiDB-lite"/>
    </source>
</evidence>
<feature type="region of interest" description="Disordered" evidence="1">
    <location>
        <begin position="1"/>
        <end position="20"/>
    </location>
</feature>
<feature type="region of interest" description="Disordered" evidence="1">
    <location>
        <begin position="119"/>
        <end position="170"/>
    </location>
</feature>
<accession>A0AAV2H5E0</accession>
<keyword evidence="3" id="KW-1185">Reference proteome</keyword>
<feature type="compositionally biased region" description="Polar residues" evidence="1">
    <location>
        <begin position="161"/>
        <end position="170"/>
    </location>
</feature>
<sequence>MCGDSGKAHGTLTSQSPGAVDHQLQTQLPSIIPYQQQQPLCENWSFTFDGLTLARLLISLPPLRSMLAPAILLLALSIVKATSIPLRNDATNSTLHNVDHVQYVNETQRQHNKTWQSSTMAALSEHTKSDPNSNHPPVTNSNHPPIPNSNHPPIPNSNHPLITNSNRPPI</sequence>
<proteinExistence type="predicted"/>
<evidence type="ECO:0000313" key="2">
    <source>
        <dbReference type="EMBL" id="CAL1528875.1"/>
    </source>
</evidence>